<dbReference type="EMBL" id="JBHMAF010000167">
    <property type="protein sequence ID" value="MFB9760718.1"/>
    <property type="molecule type" value="Genomic_DNA"/>
</dbReference>
<reference evidence="1 2" key="1">
    <citation type="submission" date="2024-09" db="EMBL/GenBank/DDBJ databases">
        <authorList>
            <person name="Sun Q."/>
            <person name="Mori K."/>
        </authorList>
    </citation>
    <scope>NUCLEOTIDE SEQUENCE [LARGE SCALE GENOMIC DNA]</scope>
    <source>
        <strain evidence="1 2">JCM 11201</strain>
    </source>
</reference>
<comment type="caution">
    <text evidence="1">The sequence shown here is derived from an EMBL/GenBank/DDBJ whole genome shotgun (WGS) entry which is preliminary data.</text>
</comment>
<organism evidence="1 2">
    <name type="scientific">Ectobacillus funiculus</name>
    <dbReference type="NCBI Taxonomy" id="137993"/>
    <lineage>
        <taxon>Bacteria</taxon>
        <taxon>Bacillati</taxon>
        <taxon>Bacillota</taxon>
        <taxon>Bacilli</taxon>
        <taxon>Bacillales</taxon>
        <taxon>Bacillaceae</taxon>
        <taxon>Ectobacillus</taxon>
    </lineage>
</organism>
<evidence type="ECO:0000313" key="1">
    <source>
        <dbReference type="EMBL" id="MFB9760718.1"/>
    </source>
</evidence>
<dbReference type="InterPro" id="IPR025072">
    <property type="entry name" value="Fur_reg_FbpA"/>
</dbReference>
<gene>
    <name evidence="1" type="ORF">ACFFMS_20770</name>
</gene>
<dbReference type="Proteomes" id="UP001589609">
    <property type="component" value="Unassembled WGS sequence"/>
</dbReference>
<dbReference type="Pfam" id="PF13076">
    <property type="entry name" value="Fur_reg_FbpA"/>
    <property type="match status" value="1"/>
</dbReference>
<evidence type="ECO:0000313" key="2">
    <source>
        <dbReference type="Proteomes" id="UP001589609"/>
    </source>
</evidence>
<accession>A0ABV5WKH3</accession>
<protein>
    <submittedName>
        <fullName evidence="1">Fur-regulated basic protein FbpA</fullName>
    </submittedName>
</protein>
<sequence>MGNLLRHAVEKKKQYLIDQLISLGFYQKDSHYLFEWTLSDLEKEYRLLKIRIKHPSS</sequence>
<keyword evidence="2" id="KW-1185">Reference proteome</keyword>
<proteinExistence type="predicted"/>
<dbReference type="RefSeq" id="WP_379951003.1">
    <property type="nucleotide sequence ID" value="NZ_JBHMAF010000167.1"/>
</dbReference>
<name>A0ABV5WKH3_9BACI</name>